<dbReference type="FunFam" id="3.40.50.2000:FF:000119">
    <property type="entry name" value="Glycosyl transferase group 1"/>
    <property type="match status" value="1"/>
</dbReference>
<dbReference type="GO" id="GO:0016757">
    <property type="term" value="F:glycosyltransferase activity"/>
    <property type="evidence" value="ECO:0007669"/>
    <property type="project" value="InterPro"/>
</dbReference>
<protein>
    <submittedName>
        <fullName evidence="3">Glycosyltransferase</fullName>
    </submittedName>
</protein>
<dbReference type="PANTHER" id="PTHR46401">
    <property type="entry name" value="GLYCOSYLTRANSFERASE WBBK-RELATED"/>
    <property type="match status" value="1"/>
</dbReference>
<dbReference type="CDD" id="cd03809">
    <property type="entry name" value="GT4_MtfB-like"/>
    <property type="match status" value="1"/>
</dbReference>
<dbReference type="SUPFAM" id="SSF53756">
    <property type="entry name" value="UDP-Glycosyltransferase/glycogen phosphorylase"/>
    <property type="match status" value="1"/>
</dbReference>
<dbReference type="RefSeq" id="WP_002690424.1">
    <property type="nucleotide sequence ID" value="NZ_JH600070.1"/>
</dbReference>
<keyword evidence="1 3" id="KW-0808">Transferase</keyword>
<organism evidence="3 4">
    <name type="scientific">Beggiatoa alba B18LD</name>
    <dbReference type="NCBI Taxonomy" id="395493"/>
    <lineage>
        <taxon>Bacteria</taxon>
        <taxon>Pseudomonadati</taxon>
        <taxon>Pseudomonadota</taxon>
        <taxon>Gammaproteobacteria</taxon>
        <taxon>Thiotrichales</taxon>
        <taxon>Thiotrichaceae</taxon>
        <taxon>Beggiatoa</taxon>
    </lineage>
</organism>
<feature type="domain" description="Glycosyl transferase family 1" evidence="2">
    <location>
        <begin position="259"/>
        <end position="415"/>
    </location>
</feature>
<evidence type="ECO:0000259" key="2">
    <source>
        <dbReference type="Pfam" id="PF00534"/>
    </source>
</evidence>
<evidence type="ECO:0000313" key="4">
    <source>
        <dbReference type="Proteomes" id="UP000005744"/>
    </source>
</evidence>
<dbReference type="EMBL" id="JH600070">
    <property type="protein sequence ID" value="EIJ43331.1"/>
    <property type="molecule type" value="Genomic_DNA"/>
</dbReference>
<dbReference type="OrthoDB" id="9801609at2"/>
<dbReference type="GO" id="GO:0009103">
    <property type="term" value="P:lipopolysaccharide biosynthetic process"/>
    <property type="evidence" value="ECO:0007669"/>
    <property type="project" value="TreeGrafter"/>
</dbReference>
<proteinExistence type="predicted"/>
<gene>
    <name evidence="3" type="ORF">BegalDRAFT_2486</name>
</gene>
<evidence type="ECO:0000313" key="3">
    <source>
        <dbReference type="EMBL" id="EIJ43331.1"/>
    </source>
</evidence>
<dbReference type="InterPro" id="IPR001296">
    <property type="entry name" value="Glyco_trans_1"/>
</dbReference>
<dbReference type="HOGENOM" id="CLU_009583_27_0_6"/>
<dbReference type="Gene3D" id="3.40.50.2000">
    <property type="entry name" value="Glycogen Phosphorylase B"/>
    <property type="match status" value="1"/>
</dbReference>
<dbReference type="Pfam" id="PF00534">
    <property type="entry name" value="Glycos_transf_1"/>
    <property type="match status" value="1"/>
</dbReference>
<evidence type="ECO:0000256" key="1">
    <source>
        <dbReference type="ARBA" id="ARBA00022679"/>
    </source>
</evidence>
<dbReference type="PANTHER" id="PTHR46401:SF2">
    <property type="entry name" value="GLYCOSYLTRANSFERASE WBBK-RELATED"/>
    <property type="match status" value="1"/>
</dbReference>
<reference evidence="3 4" key="1">
    <citation type="submission" date="2011-11" db="EMBL/GenBank/DDBJ databases">
        <title>Improved High-Quality Draft sequence of Beggiatoa alba B18lD.</title>
        <authorList>
            <consortium name="US DOE Joint Genome Institute"/>
            <person name="Lucas S."/>
            <person name="Han J."/>
            <person name="Lapidus A."/>
            <person name="Cheng J.-F."/>
            <person name="Goodwin L."/>
            <person name="Pitluck S."/>
            <person name="Peters L."/>
            <person name="Mikhailova N."/>
            <person name="Held B."/>
            <person name="Detter J.C."/>
            <person name="Han C."/>
            <person name="Tapia R."/>
            <person name="Land M."/>
            <person name="Hauser L."/>
            <person name="Kyrpides N."/>
            <person name="Ivanova N."/>
            <person name="Pagani I."/>
            <person name="Samuel K."/>
            <person name="Teske A."/>
            <person name="Mueller J."/>
            <person name="Woyke T."/>
        </authorList>
    </citation>
    <scope>NUCLEOTIDE SEQUENCE [LARGE SCALE GENOMIC DNA]</scope>
    <source>
        <strain evidence="3 4">B18LD</strain>
    </source>
</reference>
<dbReference type="Proteomes" id="UP000005744">
    <property type="component" value="Unassembled WGS sequence"/>
</dbReference>
<accession>I3CI88</accession>
<name>I3CI88_9GAMM</name>
<dbReference type="eggNOG" id="COG0438">
    <property type="taxonomic scope" value="Bacteria"/>
</dbReference>
<dbReference type="AlphaFoldDB" id="I3CI88"/>
<dbReference type="STRING" id="395493.BegalDRAFT_2486"/>
<keyword evidence="4" id="KW-1185">Reference proteome</keyword>
<sequence length="437" mass="50418">MLNLLYDVSTLGIAYRNRSTFGLSRTTESLLMSLLAMSDVKVFASSDVSYNVWLFSKLYLKHAQLEEQLPWLSDSFNATIRDKMRQWFLRDALFNNYIEKLKKMGILKNETRVYQWRTNLLETHFRGTPRHHLSNIDVYHSTYHAIPDVIQHHKRVKAVLTVHDIIPILHPEWCGMLGTGEQKYFHPEFNLPAVLAKLTPKNWIICPSHSARNDLCEYLKGRIDADKVQVIPWAASPLFHPCTNTDKLATIRLKYKIPEGHYILSLCTIEPRKNIDTLIRSFYRLLQQEQINDLYLVLAGPLGWDYKGIFQEVLKNKQYARRIIFTGYIADEDIAMLYSNALTFVFPSLYEGFGLPPLEAMQCATPVICSNNSSLPEVIGEAGLLVNPRDEEAIAQAILELYCNAELRADLAQKGLNRSKLFSWQHCAKQTLEFYQK</sequence>